<proteinExistence type="predicted"/>
<feature type="transmembrane region" description="Helical" evidence="2">
    <location>
        <begin position="190"/>
        <end position="215"/>
    </location>
</feature>
<comment type="caution">
    <text evidence="3">The sequence shown here is derived from an EMBL/GenBank/DDBJ whole genome shotgun (WGS) entry which is preliminary data.</text>
</comment>
<evidence type="ECO:0000313" key="3">
    <source>
        <dbReference type="EMBL" id="KAF5354512.1"/>
    </source>
</evidence>
<dbReference type="OrthoDB" id="2905268at2759"/>
<keyword evidence="2" id="KW-1133">Transmembrane helix</keyword>
<reference evidence="3 4" key="1">
    <citation type="journal article" date="2020" name="ISME J.">
        <title>Uncovering the hidden diversity of litter-decomposition mechanisms in mushroom-forming fungi.</title>
        <authorList>
            <person name="Floudas D."/>
            <person name="Bentzer J."/>
            <person name="Ahren D."/>
            <person name="Johansson T."/>
            <person name="Persson P."/>
            <person name="Tunlid A."/>
        </authorList>
    </citation>
    <scope>NUCLEOTIDE SEQUENCE [LARGE SCALE GENOMIC DNA]</scope>
    <source>
        <strain evidence="3 4">CBS 406.79</strain>
    </source>
</reference>
<dbReference type="EMBL" id="JAACJN010000260">
    <property type="protein sequence ID" value="KAF5354512.1"/>
    <property type="molecule type" value="Genomic_DNA"/>
</dbReference>
<accession>A0A8H5D6E4</accession>
<keyword evidence="4" id="KW-1185">Reference proteome</keyword>
<feature type="transmembrane region" description="Helical" evidence="2">
    <location>
        <begin position="147"/>
        <end position="169"/>
    </location>
</feature>
<feature type="region of interest" description="Disordered" evidence="1">
    <location>
        <begin position="298"/>
        <end position="329"/>
    </location>
</feature>
<protein>
    <submittedName>
        <fullName evidence="3">Uncharacterized protein</fullName>
    </submittedName>
</protein>
<keyword evidence="2" id="KW-0812">Transmembrane</keyword>
<name>A0A8H5D6E4_9AGAR</name>
<gene>
    <name evidence="3" type="ORF">D9757_013411</name>
</gene>
<sequence>MILKMRASITVYRSSHSKHRKMTPRTTGILLAYIGSTFILATIGVGANARYTEDIWINFRVQENWSPKVLIENEFNFWYNRLAVDSQEVLVWIMNALLFYRCSRVWSNAWWVVAIMGTVYLAIVGLSISVMISAGQKAIFTNLSLQTSFLALSCTYNLLFTILVSVRLLTVRHTVRKALSPEHAEPYMSITTTLVESASLYFVFDVIFLITFAVHSNVENLILLENSLIQGIAQLLIIIRVAEGREYDDAKRTKQMAEPTTTTHTRVRFANHPSQITGVSDNVIESRMELELIPVSETEDEMSTGDNGIDVGRRETPKSIFDNPKAEMV</sequence>
<keyword evidence="2" id="KW-0472">Membrane</keyword>
<evidence type="ECO:0000313" key="4">
    <source>
        <dbReference type="Proteomes" id="UP000518752"/>
    </source>
</evidence>
<feature type="transmembrane region" description="Helical" evidence="2">
    <location>
        <begin position="28"/>
        <end position="49"/>
    </location>
</feature>
<evidence type="ECO:0000256" key="2">
    <source>
        <dbReference type="SAM" id="Phobius"/>
    </source>
</evidence>
<dbReference type="AlphaFoldDB" id="A0A8H5D6E4"/>
<evidence type="ECO:0000256" key="1">
    <source>
        <dbReference type="SAM" id="MobiDB-lite"/>
    </source>
</evidence>
<feature type="transmembrane region" description="Helical" evidence="2">
    <location>
        <begin position="110"/>
        <end position="135"/>
    </location>
</feature>
<dbReference type="Proteomes" id="UP000518752">
    <property type="component" value="Unassembled WGS sequence"/>
</dbReference>
<organism evidence="3 4">
    <name type="scientific">Collybiopsis confluens</name>
    <dbReference type="NCBI Taxonomy" id="2823264"/>
    <lineage>
        <taxon>Eukaryota</taxon>
        <taxon>Fungi</taxon>
        <taxon>Dikarya</taxon>
        <taxon>Basidiomycota</taxon>
        <taxon>Agaricomycotina</taxon>
        <taxon>Agaricomycetes</taxon>
        <taxon>Agaricomycetidae</taxon>
        <taxon>Agaricales</taxon>
        <taxon>Marasmiineae</taxon>
        <taxon>Omphalotaceae</taxon>
        <taxon>Collybiopsis</taxon>
    </lineage>
</organism>
<feature type="transmembrane region" description="Helical" evidence="2">
    <location>
        <begin position="78"/>
        <end position="98"/>
    </location>
</feature>